<feature type="domain" description="FF" evidence="3">
    <location>
        <begin position="315"/>
        <end position="369"/>
    </location>
</feature>
<dbReference type="FunFam" id="1.10.10.440:FF:000024">
    <property type="entry name" value="Pre-mRNA-processing protein 40A"/>
    <property type="match status" value="1"/>
</dbReference>
<dbReference type="AlphaFoldDB" id="A0AAW2VUN4"/>
<feature type="compositionally biased region" description="Basic and acidic residues" evidence="2">
    <location>
        <begin position="639"/>
        <end position="649"/>
    </location>
</feature>
<dbReference type="Pfam" id="PF01846">
    <property type="entry name" value="FF"/>
    <property type="match status" value="3"/>
</dbReference>
<dbReference type="PANTHER" id="PTHR11864:SF31">
    <property type="entry name" value="PRE-MRNA-PROCESSING PROTEIN 40A-LIKE ISOFORM X1"/>
    <property type="match status" value="1"/>
</dbReference>
<feature type="compositionally biased region" description="Basic residues" evidence="2">
    <location>
        <begin position="650"/>
        <end position="665"/>
    </location>
</feature>
<dbReference type="Pfam" id="PF25432">
    <property type="entry name" value="FF_PRPF40A"/>
    <property type="match status" value="1"/>
</dbReference>
<dbReference type="PANTHER" id="PTHR11864">
    <property type="entry name" value="PRE-MRNA-PROCESSING PROTEIN PRP40"/>
    <property type="match status" value="1"/>
</dbReference>
<dbReference type="Gene3D" id="1.10.10.440">
    <property type="entry name" value="FF domain"/>
    <property type="match status" value="4"/>
</dbReference>
<dbReference type="GO" id="GO:0045292">
    <property type="term" value="P:mRNA cis splicing, via spliceosome"/>
    <property type="evidence" value="ECO:0007669"/>
    <property type="project" value="InterPro"/>
</dbReference>
<name>A0AAW2VUN4_9LAMI</name>
<organism evidence="4">
    <name type="scientific">Sesamum latifolium</name>
    <dbReference type="NCBI Taxonomy" id="2727402"/>
    <lineage>
        <taxon>Eukaryota</taxon>
        <taxon>Viridiplantae</taxon>
        <taxon>Streptophyta</taxon>
        <taxon>Embryophyta</taxon>
        <taxon>Tracheophyta</taxon>
        <taxon>Spermatophyta</taxon>
        <taxon>Magnoliopsida</taxon>
        <taxon>eudicotyledons</taxon>
        <taxon>Gunneridae</taxon>
        <taxon>Pentapetalae</taxon>
        <taxon>asterids</taxon>
        <taxon>lamiids</taxon>
        <taxon>Lamiales</taxon>
        <taxon>Pedaliaceae</taxon>
        <taxon>Sesamum</taxon>
    </lineage>
</organism>
<dbReference type="SUPFAM" id="SSF81698">
    <property type="entry name" value="FF domain"/>
    <property type="match status" value="3"/>
</dbReference>
<accession>A0AAW2VUN4</accession>
<feature type="region of interest" description="Disordered" evidence="2">
    <location>
        <begin position="44"/>
        <end position="69"/>
    </location>
</feature>
<feature type="compositionally biased region" description="Basic and acidic residues" evidence="2">
    <location>
        <begin position="610"/>
        <end position="623"/>
    </location>
</feature>
<evidence type="ECO:0000259" key="3">
    <source>
        <dbReference type="PROSITE" id="PS51676"/>
    </source>
</evidence>
<dbReference type="GO" id="GO:0005685">
    <property type="term" value="C:U1 snRNP"/>
    <property type="evidence" value="ECO:0007669"/>
    <property type="project" value="TreeGrafter"/>
</dbReference>
<dbReference type="GO" id="GO:0071004">
    <property type="term" value="C:U2-type prespliceosome"/>
    <property type="evidence" value="ECO:0007669"/>
    <property type="project" value="TreeGrafter"/>
</dbReference>
<dbReference type="SMART" id="SM00441">
    <property type="entry name" value="FF"/>
    <property type="match status" value="3"/>
</dbReference>
<dbReference type="FunFam" id="1.10.10.440:FF:000022">
    <property type="entry name" value="Pre-mRNA-processing protein 40A"/>
    <property type="match status" value="1"/>
</dbReference>
<dbReference type="EMBL" id="JACGWN010000009">
    <property type="protein sequence ID" value="KAL0432599.1"/>
    <property type="molecule type" value="Genomic_DNA"/>
</dbReference>
<feature type="compositionally biased region" description="Polar residues" evidence="2">
    <location>
        <begin position="54"/>
        <end position="69"/>
    </location>
</feature>
<evidence type="ECO:0000256" key="1">
    <source>
        <dbReference type="SAM" id="Coils"/>
    </source>
</evidence>
<reference evidence="4" key="1">
    <citation type="submission" date="2020-06" db="EMBL/GenBank/DDBJ databases">
        <authorList>
            <person name="Li T."/>
            <person name="Hu X."/>
            <person name="Zhang T."/>
            <person name="Song X."/>
            <person name="Zhang H."/>
            <person name="Dai N."/>
            <person name="Sheng W."/>
            <person name="Hou X."/>
            <person name="Wei L."/>
        </authorList>
    </citation>
    <scope>NUCLEOTIDE SEQUENCE</scope>
    <source>
        <strain evidence="4">KEN1</strain>
        <tissue evidence="4">Leaf</tissue>
    </source>
</reference>
<dbReference type="InterPro" id="IPR002713">
    <property type="entry name" value="FF_domain"/>
</dbReference>
<reference evidence="4" key="2">
    <citation type="journal article" date="2024" name="Plant">
        <title>Genomic evolution and insights into agronomic trait innovations of Sesamum species.</title>
        <authorList>
            <person name="Miao H."/>
            <person name="Wang L."/>
            <person name="Qu L."/>
            <person name="Liu H."/>
            <person name="Sun Y."/>
            <person name="Le M."/>
            <person name="Wang Q."/>
            <person name="Wei S."/>
            <person name="Zheng Y."/>
            <person name="Lin W."/>
            <person name="Duan Y."/>
            <person name="Cao H."/>
            <person name="Xiong S."/>
            <person name="Wang X."/>
            <person name="Wei L."/>
            <person name="Li C."/>
            <person name="Ma Q."/>
            <person name="Ju M."/>
            <person name="Zhao R."/>
            <person name="Li G."/>
            <person name="Mu C."/>
            <person name="Tian Q."/>
            <person name="Mei H."/>
            <person name="Zhang T."/>
            <person name="Gao T."/>
            <person name="Zhang H."/>
        </authorList>
    </citation>
    <scope>NUCLEOTIDE SEQUENCE</scope>
    <source>
        <strain evidence="4">KEN1</strain>
    </source>
</reference>
<evidence type="ECO:0000313" key="4">
    <source>
        <dbReference type="EMBL" id="KAL0432599.1"/>
    </source>
</evidence>
<feature type="domain" description="FF" evidence="3">
    <location>
        <begin position="247"/>
        <end position="302"/>
    </location>
</feature>
<gene>
    <name evidence="4" type="ORF">Slati_2594200</name>
</gene>
<feature type="compositionally biased region" description="Basic and acidic residues" evidence="2">
    <location>
        <begin position="682"/>
        <end position="692"/>
    </location>
</feature>
<evidence type="ECO:0000256" key="2">
    <source>
        <dbReference type="SAM" id="MobiDB-lite"/>
    </source>
</evidence>
<proteinExistence type="predicted"/>
<keyword evidence="1" id="KW-0175">Coiled coil</keyword>
<feature type="coiled-coil region" evidence="1">
    <location>
        <begin position="360"/>
        <end position="398"/>
    </location>
</feature>
<dbReference type="InterPro" id="IPR036517">
    <property type="entry name" value="FF_domain_sf"/>
</dbReference>
<sequence>MGTYLIENLCFDRERTRQLYGKNSQLLRVESEYDSNLLAREQAEKAAAEGAHSEMNSSSTVPTTASGTSVEQPSAAVNLASSTTSTVAGVTSSPVPVAPVGSDANASTVMVSEPPAVPVTPTTSALGVSSVGERVASSPSEVPGSSGVPIVLPSANSTPVTSMENPPLHVGASPLGGASIQDIEVPLAIQMLNRWMEIYGSYIISPQEAKNAFKALLESANVEADWTWDQYLMQRKKVEAEERRIRQRKAKEEFMKMLEESEELTSSTRWSKAVTMFEDDKRFKAVELEADREDLFRNYLVDLQKKERAKAQEEYRRNRLEFREFLESCGFIKVDSQWRKVQDLLEDDERCTRLDKLDRLEIFQDYIRDLEKEEDEQKKRQKEQLRRVERKNRDAFRKMMEEHIAAGTLTAKTHWRDYCQKVKDSEAYEAVASNTSGSTPKDLFEDVTEELERKYDEDKARIKDALKQEKITITSTWTFEDFKFSIKESIGSPSISDINLQLVYEDLIDRAKEKEEKEAKKRKRLAKDFTDKLSTIKEINALSTWEECKQLVEDSSEYRPKRRRGEEKEEKGEERKERRKERDKDGTVREKGKGKDHSRKDEEIDDVDGEESHKDEKRREKDKERKHRKRHQSTTDDVSSDRDDKEETKKSRKHGSDRKKSRKHAYSPESDSESRHKKHKKDRDGSRRSGHEELEDGELGEDGEIQ</sequence>
<feature type="compositionally biased region" description="Basic and acidic residues" evidence="2">
    <location>
        <begin position="553"/>
        <end position="602"/>
    </location>
</feature>
<feature type="region of interest" description="Disordered" evidence="2">
    <location>
        <begin position="553"/>
        <end position="706"/>
    </location>
</feature>
<dbReference type="PROSITE" id="PS51676">
    <property type="entry name" value="FF"/>
    <property type="match status" value="3"/>
</dbReference>
<dbReference type="GO" id="GO:0003723">
    <property type="term" value="F:RNA binding"/>
    <property type="evidence" value="ECO:0007669"/>
    <property type="project" value="TreeGrafter"/>
</dbReference>
<dbReference type="InterPro" id="IPR039726">
    <property type="entry name" value="Prp40-like"/>
</dbReference>
<protein>
    <submittedName>
        <fullName evidence="4">Pre-processing protein 40A</fullName>
    </submittedName>
</protein>
<feature type="domain" description="FF" evidence="3">
    <location>
        <begin position="387"/>
        <end position="450"/>
    </location>
</feature>
<feature type="compositionally biased region" description="Acidic residues" evidence="2">
    <location>
        <begin position="693"/>
        <end position="706"/>
    </location>
</feature>
<comment type="caution">
    <text evidence="4">The sequence shown here is derived from an EMBL/GenBank/DDBJ whole genome shotgun (WGS) entry which is preliminary data.</text>
</comment>